<evidence type="ECO:0000313" key="2">
    <source>
        <dbReference type="EMBL" id="KAF2887940.1"/>
    </source>
</evidence>
<reference evidence="2" key="1">
    <citation type="submission" date="2019-08" db="EMBL/GenBank/DDBJ databases">
        <title>The genome of the North American firefly Photinus pyralis.</title>
        <authorList>
            <consortium name="Photinus pyralis genome working group"/>
            <person name="Fallon T.R."/>
            <person name="Sander Lower S.E."/>
            <person name="Weng J.-K."/>
        </authorList>
    </citation>
    <scope>NUCLEOTIDE SEQUENCE</scope>
    <source>
        <strain evidence="2">TRF0915ILg1</strain>
        <tissue evidence="2">Whole body</tissue>
    </source>
</reference>
<dbReference type="Gene3D" id="3.40.50.300">
    <property type="entry name" value="P-loop containing nucleotide triphosphate hydrolases"/>
    <property type="match status" value="1"/>
</dbReference>
<dbReference type="SUPFAM" id="SSF52540">
    <property type="entry name" value="P-loop containing nucleoside triphosphate hydrolases"/>
    <property type="match status" value="1"/>
</dbReference>
<dbReference type="InterPro" id="IPR027417">
    <property type="entry name" value="P-loop_NTPase"/>
</dbReference>
<gene>
    <name evidence="2" type="ORF">ILUMI_18232</name>
</gene>
<comment type="caution">
    <text evidence="2">The sequence shown here is derived from an EMBL/GenBank/DDBJ whole genome shotgun (WGS) entry which is preliminary data.</text>
</comment>
<dbReference type="OrthoDB" id="7692288at2759"/>
<evidence type="ECO:0000313" key="3">
    <source>
        <dbReference type="Proteomes" id="UP000801492"/>
    </source>
</evidence>
<name>A0A8K0G136_IGNLU</name>
<dbReference type="Proteomes" id="UP000801492">
    <property type="component" value="Unassembled WGS sequence"/>
</dbReference>
<dbReference type="EMBL" id="VTPC01080979">
    <property type="protein sequence ID" value="KAF2887940.1"/>
    <property type="molecule type" value="Genomic_DNA"/>
</dbReference>
<evidence type="ECO:0000256" key="1">
    <source>
        <dbReference type="SAM" id="MobiDB-lite"/>
    </source>
</evidence>
<organism evidence="2 3">
    <name type="scientific">Ignelater luminosus</name>
    <name type="common">Cucubano</name>
    <name type="synonym">Pyrophorus luminosus</name>
    <dbReference type="NCBI Taxonomy" id="2038154"/>
    <lineage>
        <taxon>Eukaryota</taxon>
        <taxon>Metazoa</taxon>
        <taxon>Ecdysozoa</taxon>
        <taxon>Arthropoda</taxon>
        <taxon>Hexapoda</taxon>
        <taxon>Insecta</taxon>
        <taxon>Pterygota</taxon>
        <taxon>Neoptera</taxon>
        <taxon>Endopterygota</taxon>
        <taxon>Coleoptera</taxon>
        <taxon>Polyphaga</taxon>
        <taxon>Elateriformia</taxon>
        <taxon>Elateroidea</taxon>
        <taxon>Elateridae</taxon>
        <taxon>Agrypninae</taxon>
        <taxon>Pyrophorini</taxon>
        <taxon>Ignelater</taxon>
    </lineage>
</organism>
<protein>
    <submittedName>
        <fullName evidence="2">Uncharacterized protein</fullName>
    </submittedName>
</protein>
<dbReference type="AlphaFoldDB" id="A0A8K0G136"/>
<accession>A0A8K0G136</accession>
<proteinExistence type="predicted"/>
<keyword evidence="3" id="KW-1185">Reference proteome</keyword>
<feature type="region of interest" description="Disordered" evidence="1">
    <location>
        <begin position="1"/>
        <end position="35"/>
    </location>
</feature>
<sequence length="640" mass="74030">MAFYKASKTQDKKSRWEPYPQSTDSSGRKSEGSPCFYPNSEDYKNFEAVKKEYHIDIQNDEKVLTYEKSWLLYETRLPLNNSGSKYIYLGLNPFSSFSVSIRILKRGVDRGVRFSEETFRSFLDDLPFILSSAKHNELDEYELSDYRLSSVGNECLKFIPKSEDDFQLYISNLTLKNLANTKTFLLEKIKRLQEVPINYGKFSEDIADAAIERQNKYLDNDIVFSVLNSKYKDAIVAGPSGCGKSYFVLKFLKNASRMCNTNFEKVLWFYDEWQPLYKDLSEIVEFQQELSDMRLFDRGSPNLIIIDDLMRESNADVVDIFTKGCHHRNLSVFFITQNIFHQGKGQRDISLNAHYIICFKNPRDGAQIRHLARQICPEDSKFLQEAYHDATADPHGYLLFDLKQSTPNTVRYRTSIFSEDGSCFVYVPRKELLRALCKLDAKERLALIKSVGDKEIHCVCECVYNTLKGKVPLSTKQKAKLARHKSILRKLVKPGESIKKKKKLLLQKGGALLPSILTPILSTTLVMQRLSTSETIEPKTLSHLDSDMQKVLKSKLEDREKWTEYYQVLQRYLHFAEKTREPISIPLETIPPEPHPQLPQDEVIATVRPMYKKRAQNLVRYLDKGITTKTFKSPRLDAVC</sequence>